<dbReference type="PROSITE" id="PS51257">
    <property type="entry name" value="PROKAR_LIPOPROTEIN"/>
    <property type="match status" value="1"/>
</dbReference>
<protein>
    <recommendedName>
        <fullName evidence="4">Exo-alpha-sialidase</fullName>
    </recommendedName>
</protein>
<dbReference type="InterPro" id="IPR015943">
    <property type="entry name" value="WD40/YVTN_repeat-like_dom_sf"/>
</dbReference>
<dbReference type="RefSeq" id="WP_153982923.1">
    <property type="nucleotide sequence ID" value="NZ_BAAANZ010000014.1"/>
</dbReference>
<reference evidence="2 3" key="1">
    <citation type="submission" date="2020-08" db="EMBL/GenBank/DDBJ databases">
        <title>Sequencing the genomes of 1000 actinobacteria strains.</title>
        <authorList>
            <person name="Klenk H.-P."/>
        </authorList>
    </citation>
    <scope>NUCLEOTIDE SEQUENCE [LARGE SCALE GENOMIC DNA]</scope>
    <source>
        <strain evidence="2 3">DSM 23889</strain>
    </source>
</reference>
<dbReference type="InterPro" id="IPR054817">
    <property type="entry name" value="Glycosyl_F510_1955-like"/>
</dbReference>
<gene>
    <name evidence="2" type="ORF">BJ959_001558</name>
</gene>
<dbReference type="CDD" id="cd15482">
    <property type="entry name" value="Sialidase_non-viral"/>
    <property type="match status" value="1"/>
</dbReference>
<keyword evidence="1" id="KW-0732">Signal</keyword>
<dbReference type="SUPFAM" id="SSF110296">
    <property type="entry name" value="Oligoxyloglucan reducing end-specific cellobiohydrolase"/>
    <property type="match status" value="1"/>
</dbReference>
<sequence>MNPARTITTLTVAAAAALLLTGCTSPALPAPTAAAPTLRDFGHVHGIVDAGDGTVLLGTHTGLYTLTEDGTATGPVGGADFDAMSLTGAGDTLYASGHPGPDTPAELGAPNLGIIRSTDAGLSWEPVAFTGLEDFHVLTATADGTLHGVGSSSITVRTSTDRGVTWSAGAELAPNDLAGAADGSLYATTQDGLQRSEDGGVTFTPVADAPLLYLVEADLGGGLVGVDTDGTLWAFDGTTWERFGAVAGTVQALGVSSDGAVVLVDDRGVVWVRGAEATVVLPTEATS</sequence>
<organism evidence="2 3">
    <name type="scientific">Microcella frigidaquae</name>
    <dbReference type="NCBI Taxonomy" id="424758"/>
    <lineage>
        <taxon>Bacteria</taxon>
        <taxon>Bacillati</taxon>
        <taxon>Actinomycetota</taxon>
        <taxon>Actinomycetes</taxon>
        <taxon>Micrococcales</taxon>
        <taxon>Microbacteriaceae</taxon>
        <taxon>Microcella</taxon>
    </lineage>
</organism>
<dbReference type="EMBL" id="JACHBS010000001">
    <property type="protein sequence ID" value="MBB5618062.1"/>
    <property type="molecule type" value="Genomic_DNA"/>
</dbReference>
<dbReference type="AlphaFoldDB" id="A0A840XHT5"/>
<accession>A0A840XHT5</accession>
<evidence type="ECO:0008006" key="4">
    <source>
        <dbReference type="Google" id="ProtNLM"/>
    </source>
</evidence>
<keyword evidence="3" id="KW-1185">Reference proteome</keyword>
<name>A0A840XHT5_9MICO</name>
<dbReference type="Gene3D" id="2.130.10.10">
    <property type="entry name" value="YVTN repeat-like/Quinoprotein amine dehydrogenase"/>
    <property type="match status" value="1"/>
</dbReference>
<evidence type="ECO:0000256" key="1">
    <source>
        <dbReference type="SAM" id="SignalP"/>
    </source>
</evidence>
<dbReference type="Proteomes" id="UP000552883">
    <property type="component" value="Unassembled WGS sequence"/>
</dbReference>
<feature type="chain" id="PRO_5032596680" description="Exo-alpha-sialidase" evidence="1">
    <location>
        <begin position="30"/>
        <end position="287"/>
    </location>
</feature>
<evidence type="ECO:0000313" key="3">
    <source>
        <dbReference type="Proteomes" id="UP000552883"/>
    </source>
</evidence>
<feature type="signal peptide" evidence="1">
    <location>
        <begin position="1"/>
        <end position="29"/>
    </location>
</feature>
<dbReference type="OrthoDB" id="9764804at2"/>
<comment type="caution">
    <text evidence="2">The sequence shown here is derived from an EMBL/GenBank/DDBJ whole genome shotgun (WGS) entry which is preliminary data.</text>
</comment>
<dbReference type="NCBIfam" id="NF045728">
    <property type="entry name" value="glycosyl_F510_1955"/>
    <property type="match status" value="1"/>
</dbReference>
<evidence type="ECO:0000313" key="2">
    <source>
        <dbReference type="EMBL" id="MBB5618062.1"/>
    </source>
</evidence>
<proteinExistence type="predicted"/>